<name>A0A1V0SDF0_9VIRU</name>
<gene>
    <name evidence="1" type="ORF">Indivirus_2_129</name>
</gene>
<accession>A0A1V0SDF0</accession>
<sequence length="106" mass="12675">MDGNPDICPWYDDNIKINNKRLWYPTNVFNNDNIKNKFDSKIIDFKSFSPVKKNASIDIKVPLINNIKYDTYKCKLSHYTNIMNLIKKYYKTSREYFLNSTDLLHP</sequence>
<evidence type="ECO:0000313" key="1">
    <source>
        <dbReference type="EMBL" id="ARF09750.1"/>
    </source>
</evidence>
<dbReference type="EMBL" id="KY684086">
    <property type="protein sequence ID" value="ARF09750.1"/>
    <property type="molecule type" value="Genomic_DNA"/>
</dbReference>
<protein>
    <submittedName>
        <fullName evidence="1">Uncharacterized protein</fullName>
    </submittedName>
</protein>
<organism evidence="1">
    <name type="scientific">Indivirus ILV1</name>
    <dbReference type="NCBI Taxonomy" id="1977633"/>
    <lineage>
        <taxon>Viruses</taxon>
        <taxon>Varidnaviria</taxon>
        <taxon>Bamfordvirae</taxon>
        <taxon>Nucleocytoviricota</taxon>
        <taxon>Megaviricetes</taxon>
        <taxon>Imitervirales</taxon>
        <taxon>Mimiviridae</taxon>
        <taxon>Klosneuvirinae</taxon>
        <taxon>Indivirus</taxon>
    </lineage>
</organism>
<proteinExistence type="predicted"/>
<reference evidence="1" key="1">
    <citation type="journal article" date="2017" name="Science">
        <title>Giant viruses with an expanded complement of translation system components.</title>
        <authorList>
            <person name="Schulz F."/>
            <person name="Yutin N."/>
            <person name="Ivanova N.N."/>
            <person name="Ortega D.R."/>
            <person name="Lee T.K."/>
            <person name="Vierheilig J."/>
            <person name="Daims H."/>
            <person name="Horn M."/>
            <person name="Wagner M."/>
            <person name="Jensen G.J."/>
            <person name="Kyrpides N.C."/>
            <person name="Koonin E.V."/>
            <person name="Woyke T."/>
        </authorList>
    </citation>
    <scope>NUCLEOTIDE SEQUENCE</scope>
    <source>
        <strain evidence="1">ILV1</strain>
    </source>
</reference>